<proteinExistence type="predicted"/>
<protein>
    <submittedName>
        <fullName evidence="1">Uncharacterized protein</fullName>
    </submittedName>
</protein>
<dbReference type="Proteomes" id="UP000801864">
    <property type="component" value="Unassembled WGS sequence"/>
</dbReference>
<gene>
    <name evidence="1" type="ORF">CFAM422_003988</name>
</gene>
<organism evidence="1 2">
    <name type="scientific">Trichoderma lentiforme</name>
    <dbReference type="NCBI Taxonomy" id="1567552"/>
    <lineage>
        <taxon>Eukaryota</taxon>
        <taxon>Fungi</taxon>
        <taxon>Dikarya</taxon>
        <taxon>Ascomycota</taxon>
        <taxon>Pezizomycotina</taxon>
        <taxon>Sordariomycetes</taxon>
        <taxon>Hypocreomycetidae</taxon>
        <taxon>Hypocreales</taxon>
        <taxon>Hypocreaceae</taxon>
        <taxon>Trichoderma</taxon>
    </lineage>
</organism>
<sequence length="82" mass="9228">MGADTGSGSVWVARRDEICWHFTRRPPGLVLACRYGDCKRQRGRCRNKKGQTMEDGRVSCLARTGMQQGGHELKNDRFAAET</sequence>
<dbReference type="AlphaFoldDB" id="A0A9P4XJD4"/>
<accession>A0A9P4XJD4</accession>
<evidence type="ECO:0000313" key="2">
    <source>
        <dbReference type="Proteomes" id="UP000801864"/>
    </source>
</evidence>
<dbReference type="EMBL" id="QLNT01000006">
    <property type="protein sequence ID" value="KAF3073479.1"/>
    <property type="molecule type" value="Genomic_DNA"/>
</dbReference>
<reference evidence="1 2" key="1">
    <citation type="submission" date="2018-06" db="EMBL/GenBank/DDBJ databases">
        <title>Genome analysis of cellulolytic fungus Trichoderma lentiforme CFAM-422.</title>
        <authorList>
            <person name="Steindorff A.S."/>
            <person name="Formighieri E.F."/>
            <person name="Midorikawa G.E.O."/>
            <person name="Tamietti M.S."/>
            <person name="Ramos E.Z."/>
            <person name="Silva A.S."/>
            <person name="Bon E.P.S."/>
            <person name="Mendes T.D."/>
            <person name="Damaso M.C.T."/>
            <person name="Favaro L.C.L."/>
        </authorList>
    </citation>
    <scope>NUCLEOTIDE SEQUENCE [LARGE SCALE GENOMIC DNA]</scope>
    <source>
        <strain evidence="1 2">CFAM-422</strain>
    </source>
</reference>
<keyword evidence="2" id="KW-1185">Reference proteome</keyword>
<evidence type="ECO:0000313" key="1">
    <source>
        <dbReference type="EMBL" id="KAF3073479.1"/>
    </source>
</evidence>
<name>A0A9P4XJD4_9HYPO</name>
<comment type="caution">
    <text evidence="1">The sequence shown here is derived from an EMBL/GenBank/DDBJ whole genome shotgun (WGS) entry which is preliminary data.</text>
</comment>